<dbReference type="OrthoDB" id="6307329at2"/>
<evidence type="ECO:0000313" key="4">
    <source>
        <dbReference type="Proteomes" id="UP000028712"/>
    </source>
</evidence>
<dbReference type="Pfam" id="PF00535">
    <property type="entry name" value="Glycos_transf_2"/>
    <property type="match status" value="1"/>
</dbReference>
<dbReference type="Gene3D" id="3.90.550.10">
    <property type="entry name" value="Spore Coat Polysaccharide Biosynthesis Protein SpsA, Chain A"/>
    <property type="match status" value="1"/>
</dbReference>
<evidence type="ECO:0000259" key="1">
    <source>
        <dbReference type="Pfam" id="PF00535"/>
    </source>
</evidence>
<dbReference type="InterPro" id="IPR001173">
    <property type="entry name" value="Glyco_trans_2-like"/>
</dbReference>
<accession>A0A086AQW9</accession>
<dbReference type="GO" id="GO:0016758">
    <property type="term" value="F:hexosyltransferase activity"/>
    <property type="evidence" value="ECO:0007669"/>
    <property type="project" value="UniProtKB-ARBA"/>
</dbReference>
<evidence type="ECO:0000313" key="2">
    <source>
        <dbReference type="EMBL" id="KFF19083.1"/>
    </source>
</evidence>
<dbReference type="STRING" id="991.IW20_03795"/>
<reference evidence="2 4" key="1">
    <citation type="submission" date="2014-07" db="EMBL/GenBank/DDBJ databases">
        <title>Genome of Flavobacterium hydatis DSM 2063.</title>
        <authorList>
            <person name="Pipes S.E."/>
            <person name="Stropko S.J."/>
            <person name="Newman J.D."/>
        </authorList>
    </citation>
    <scope>NUCLEOTIDE SEQUENCE [LARGE SCALE GENOMIC DNA]</scope>
    <source>
        <strain evidence="2 4">DSM 2063</strain>
    </source>
</reference>
<dbReference type="EMBL" id="JPRM01000004">
    <property type="protein sequence ID" value="KFF19083.1"/>
    <property type="molecule type" value="Genomic_DNA"/>
</dbReference>
<gene>
    <name evidence="3" type="ORF">B0A62_12560</name>
    <name evidence="2" type="ORF">IW20_03795</name>
</gene>
<evidence type="ECO:0000313" key="5">
    <source>
        <dbReference type="Proteomes" id="UP000198424"/>
    </source>
</evidence>
<dbReference type="SUPFAM" id="SSF53448">
    <property type="entry name" value="Nucleotide-diphospho-sugar transferases"/>
    <property type="match status" value="1"/>
</dbReference>
<protein>
    <recommendedName>
        <fullName evidence="1">Glycosyltransferase 2-like domain-containing protein</fullName>
    </recommendedName>
</protein>
<reference evidence="3 5" key="2">
    <citation type="submission" date="2016-11" db="EMBL/GenBank/DDBJ databases">
        <title>Whole genomes of Flavobacteriaceae.</title>
        <authorList>
            <person name="Stine C."/>
            <person name="Li C."/>
            <person name="Tadesse D."/>
        </authorList>
    </citation>
    <scope>NUCLEOTIDE SEQUENCE [LARGE SCALE GENOMIC DNA]</scope>
    <source>
        <strain evidence="3 5">ATCC 29551</strain>
    </source>
</reference>
<evidence type="ECO:0000313" key="3">
    <source>
        <dbReference type="EMBL" id="OXA93580.1"/>
    </source>
</evidence>
<dbReference type="Proteomes" id="UP000198424">
    <property type="component" value="Unassembled WGS sequence"/>
</dbReference>
<dbReference type="AlphaFoldDB" id="A0A086AQW9"/>
<keyword evidence="5" id="KW-1185">Reference proteome</keyword>
<proteinExistence type="predicted"/>
<name>A0A086AQW9_FLAHY</name>
<sequence length="311" mass="36344">MTFFSIIIPLYNASNYIEKTLKNVFDQTFTDYEIIVVNDGSIDDSEIKVLNLNDSRIHLYSQKNQGVSVARNLGIEKSNGKLIAFLDADDYWYPNHLEILFNLYNDFSDCGIYCSRHKIKTISKHFLIPYHNGVENSFSGIVENYFYSNIPFRITWTSSLAIPKEILEKFRGFTPGVTNGQDLELWTKIGIHHDVAISNEITAIYNYDIPNSLSKNNINTMKLMDFQQFEIFEQQNSSLKRFLDLYRIEYGLRYYMFGFTTKKNFYIKDVDKQNMSLKVRALLNLPPFSLRLFLKLKSSLKKIGINFSIYQ</sequence>
<dbReference type="CDD" id="cd00761">
    <property type="entry name" value="Glyco_tranf_GTA_type"/>
    <property type="match status" value="1"/>
</dbReference>
<dbReference type="EMBL" id="MUGY01000013">
    <property type="protein sequence ID" value="OXA93580.1"/>
    <property type="molecule type" value="Genomic_DNA"/>
</dbReference>
<dbReference type="PANTHER" id="PTHR22916:SF3">
    <property type="entry name" value="UDP-GLCNAC:BETAGAL BETA-1,3-N-ACETYLGLUCOSAMINYLTRANSFERASE-LIKE PROTEIN 1"/>
    <property type="match status" value="1"/>
</dbReference>
<dbReference type="InterPro" id="IPR029044">
    <property type="entry name" value="Nucleotide-diphossugar_trans"/>
</dbReference>
<organism evidence="2 4">
    <name type="scientific">Flavobacterium hydatis</name>
    <name type="common">Cytophaga aquatilis</name>
    <dbReference type="NCBI Taxonomy" id="991"/>
    <lineage>
        <taxon>Bacteria</taxon>
        <taxon>Pseudomonadati</taxon>
        <taxon>Bacteroidota</taxon>
        <taxon>Flavobacteriia</taxon>
        <taxon>Flavobacteriales</taxon>
        <taxon>Flavobacteriaceae</taxon>
        <taxon>Flavobacterium</taxon>
    </lineage>
</organism>
<dbReference type="PANTHER" id="PTHR22916">
    <property type="entry name" value="GLYCOSYLTRANSFERASE"/>
    <property type="match status" value="1"/>
</dbReference>
<feature type="domain" description="Glycosyltransferase 2-like" evidence="1">
    <location>
        <begin position="5"/>
        <end position="157"/>
    </location>
</feature>
<comment type="caution">
    <text evidence="2">The sequence shown here is derived from an EMBL/GenBank/DDBJ whole genome shotgun (WGS) entry which is preliminary data.</text>
</comment>
<dbReference type="RefSeq" id="WP_035618991.1">
    <property type="nucleotide sequence ID" value="NZ_JBEWQG010000002.1"/>
</dbReference>
<dbReference type="Proteomes" id="UP000028712">
    <property type="component" value="Unassembled WGS sequence"/>
</dbReference>
<dbReference type="eggNOG" id="COG1215">
    <property type="taxonomic scope" value="Bacteria"/>
</dbReference>